<protein>
    <recommendedName>
        <fullName evidence="4">MORN repeat protein</fullName>
    </recommendedName>
</protein>
<evidence type="ECO:0008006" key="4">
    <source>
        <dbReference type="Google" id="ProtNLM"/>
    </source>
</evidence>
<feature type="chain" id="PRO_5017001049" description="MORN repeat protein" evidence="1">
    <location>
        <begin position="22"/>
        <end position="140"/>
    </location>
</feature>
<reference evidence="2 3" key="1">
    <citation type="submission" date="2018-07" db="EMBL/GenBank/DDBJ databases">
        <title>Genomic Encyclopedia of Type Strains, Phase IV (KMG-IV): sequencing the most valuable type-strain genomes for metagenomic binning, comparative biology and taxonomic classification.</title>
        <authorList>
            <person name="Goeker M."/>
        </authorList>
    </citation>
    <scope>NUCLEOTIDE SEQUENCE [LARGE SCALE GENOMIC DNA]</scope>
    <source>
        <strain evidence="2 3">DSM 16500</strain>
    </source>
</reference>
<keyword evidence="3" id="KW-1185">Reference proteome</keyword>
<dbReference type="Proteomes" id="UP000254720">
    <property type="component" value="Unassembled WGS sequence"/>
</dbReference>
<feature type="signal peptide" evidence="1">
    <location>
        <begin position="1"/>
        <end position="21"/>
    </location>
</feature>
<evidence type="ECO:0000256" key="1">
    <source>
        <dbReference type="SAM" id="SignalP"/>
    </source>
</evidence>
<dbReference type="RefSeq" id="WP_114835262.1">
    <property type="nucleotide sequence ID" value="NZ_LR699114.1"/>
</dbReference>
<gene>
    <name evidence="2" type="ORF">C8D86_12910</name>
</gene>
<sequence length="140" mass="15602">MKKLISRSLGALVLVSCTAFAAEGVWEGEFYGIMPKNKNVTEDYCKSHVLDKYETSATQVDKEVTAKNGVKAKDLGYSTKEQGGVYFFNGTAMFSGEEDGKSWQEKVHYFGQSLMKEGGMEQGVWYTKDCKGFYKVGPED</sequence>
<name>A0A370G9B0_9COXI</name>
<dbReference type="EMBL" id="QQAX01000029">
    <property type="protein sequence ID" value="RDI39054.1"/>
    <property type="molecule type" value="Genomic_DNA"/>
</dbReference>
<organism evidence="2 3">
    <name type="scientific">Aquicella lusitana</name>
    <dbReference type="NCBI Taxonomy" id="254246"/>
    <lineage>
        <taxon>Bacteria</taxon>
        <taxon>Pseudomonadati</taxon>
        <taxon>Pseudomonadota</taxon>
        <taxon>Gammaproteobacteria</taxon>
        <taxon>Legionellales</taxon>
        <taxon>Coxiellaceae</taxon>
        <taxon>Aquicella</taxon>
    </lineage>
</organism>
<evidence type="ECO:0000313" key="3">
    <source>
        <dbReference type="Proteomes" id="UP000254720"/>
    </source>
</evidence>
<accession>A0A370G9B0</accession>
<proteinExistence type="predicted"/>
<evidence type="ECO:0000313" key="2">
    <source>
        <dbReference type="EMBL" id="RDI39054.1"/>
    </source>
</evidence>
<keyword evidence="1" id="KW-0732">Signal</keyword>
<comment type="caution">
    <text evidence="2">The sequence shown here is derived from an EMBL/GenBank/DDBJ whole genome shotgun (WGS) entry which is preliminary data.</text>
</comment>
<dbReference type="AlphaFoldDB" id="A0A370G9B0"/>